<protein>
    <submittedName>
        <fullName evidence="1">Uncharacterized protein</fullName>
    </submittedName>
</protein>
<dbReference type="Pfam" id="PF00903">
    <property type="entry name" value="Glyoxalase"/>
    <property type="match status" value="1"/>
</dbReference>
<dbReference type="AlphaFoldDB" id="A0A2V4B7L6"/>
<dbReference type="PROSITE" id="PS51819">
    <property type="entry name" value="VOC"/>
    <property type="match status" value="1"/>
</dbReference>
<gene>
    <name evidence="1" type="ORF">BAY60_03010</name>
</gene>
<dbReference type="SUPFAM" id="SSF54593">
    <property type="entry name" value="Glyoxalase/Bleomycin resistance protein/Dihydroxybiphenyl dioxygenase"/>
    <property type="match status" value="1"/>
</dbReference>
<dbReference type="CDD" id="cd07263">
    <property type="entry name" value="VOC_like"/>
    <property type="match status" value="1"/>
</dbReference>
<dbReference type="EMBL" id="MASW01000001">
    <property type="protein sequence ID" value="PXY31375.1"/>
    <property type="molecule type" value="Genomic_DNA"/>
</dbReference>
<dbReference type="Gene3D" id="3.10.180.10">
    <property type="entry name" value="2,3-Dihydroxybiphenyl 1,2-Dioxygenase, domain 1"/>
    <property type="match status" value="1"/>
</dbReference>
<keyword evidence="2" id="KW-1185">Reference proteome</keyword>
<name>A0A2V4B7L6_9PSEU</name>
<evidence type="ECO:0000313" key="2">
    <source>
        <dbReference type="Proteomes" id="UP000249915"/>
    </source>
</evidence>
<organism evidence="1 2">
    <name type="scientific">Prauserella muralis</name>
    <dbReference type="NCBI Taxonomy" id="588067"/>
    <lineage>
        <taxon>Bacteria</taxon>
        <taxon>Bacillati</taxon>
        <taxon>Actinomycetota</taxon>
        <taxon>Actinomycetes</taxon>
        <taxon>Pseudonocardiales</taxon>
        <taxon>Pseudonocardiaceae</taxon>
        <taxon>Prauserella</taxon>
    </lineage>
</organism>
<reference evidence="1 2" key="1">
    <citation type="submission" date="2016-07" db="EMBL/GenBank/DDBJ databases">
        <title>Draft genome sequence of Prauserella muralis DSM 45305, isolated from a mould-covered wall in an indoor environment.</title>
        <authorList>
            <person name="Ruckert C."/>
            <person name="Albersmeier A."/>
            <person name="Jiang C.-L."/>
            <person name="Jiang Y."/>
            <person name="Kalinowski J."/>
            <person name="Schneider O."/>
            <person name="Winkler A."/>
            <person name="Zotchev S.B."/>
        </authorList>
    </citation>
    <scope>NUCLEOTIDE SEQUENCE [LARGE SCALE GENOMIC DNA]</scope>
    <source>
        <strain evidence="1 2">DSM 45305</strain>
    </source>
</reference>
<dbReference type="InterPro" id="IPR037523">
    <property type="entry name" value="VOC_core"/>
</dbReference>
<comment type="caution">
    <text evidence="1">The sequence shown here is derived from an EMBL/GenBank/DDBJ whole genome shotgun (WGS) entry which is preliminary data.</text>
</comment>
<proteinExistence type="predicted"/>
<dbReference type="RefSeq" id="WP_112279406.1">
    <property type="nucleotide sequence ID" value="NZ_MASW01000001.1"/>
</dbReference>
<accession>A0A2V4B7L6</accession>
<dbReference type="PANTHER" id="PTHR36437">
    <property type="entry name" value="GLYOXALASE/BLEOMYCIN RESISTANCE PROTEIN/DIOXYGENASE"/>
    <property type="match status" value="1"/>
</dbReference>
<dbReference type="InterPro" id="IPR029068">
    <property type="entry name" value="Glyas_Bleomycin-R_OHBP_Dase"/>
</dbReference>
<sequence>MITGMCLVCVRVRDQREAYDFYVGKLGLKVTTDVEHDGIRYLLVGSPEQPELSLMLVAPAPPMTDEATAEKIRALVSTGVLGPGAFRTDDCRATYEELKAKGVEFIEEPEERFYGIDAAFRDPSGNHWRLTQPKPVEF</sequence>
<evidence type="ECO:0000313" key="1">
    <source>
        <dbReference type="EMBL" id="PXY31375.1"/>
    </source>
</evidence>
<dbReference type="InterPro" id="IPR004360">
    <property type="entry name" value="Glyas_Fos-R_dOase_dom"/>
</dbReference>
<dbReference type="OrthoDB" id="9794917at2"/>
<dbReference type="PANTHER" id="PTHR36437:SF2">
    <property type="entry name" value="GLYOXALASE_BLEOMYCIN RESISTANCE PROTEIN_DIOXYGENASE"/>
    <property type="match status" value="1"/>
</dbReference>
<dbReference type="Proteomes" id="UP000249915">
    <property type="component" value="Unassembled WGS sequence"/>
</dbReference>